<dbReference type="InterPro" id="IPR000073">
    <property type="entry name" value="AB_hydrolase_1"/>
</dbReference>
<dbReference type="Pfam" id="PF00561">
    <property type="entry name" value="Abhydrolase_1"/>
    <property type="match status" value="1"/>
</dbReference>
<reference evidence="2" key="1">
    <citation type="submission" date="2018-06" db="EMBL/GenBank/DDBJ databases">
        <authorList>
            <person name="Zhirakovskaya E."/>
        </authorList>
    </citation>
    <scope>NUCLEOTIDE SEQUENCE</scope>
</reference>
<dbReference type="InterPro" id="IPR029058">
    <property type="entry name" value="AB_hydrolase_fold"/>
</dbReference>
<dbReference type="Gene3D" id="3.40.50.1820">
    <property type="entry name" value="alpha/beta hydrolase"/>
    <property type="match status" value="1"/>
</dbReference>
<accession>A0A3B0SF08</accession>
<dbReference type="PANTHER" id="PTHR37946">
    <property type="entry name" value="SLL1969 PROTEIN"/>
    <property type="match status" value="1"/>
</dbReference>
<dbReference type="AlphaFoldDB" id="A0A3B0SF08"/>
<proteinExistence type="predicted"/>
<name>A0A3B0SF08_9ZZZZ</name>
<gene>
    <name evidence="2" type="ORF">MNBD_ALPHA07-1418</name>
</gene>
<evidence type="ECO:0000259" key="1">
    <source>
        <dbReference type="Pfam" id="PF00561"/>
    </source>
</evidence>
<dbReference type="PANTHER" id="PTHR37946:SF1">
    <property type="entry name" value="SLL1969 PROTEIN"/>
    <property type="match status" value="1"/>
</dbReference>
<feature type="domain" description="AB hydrolase-1" evidence="1">
    <location>
        <begin position="23"/>
        <end position="135"/>
    </location>
</feature>
<sequence length="242" mass="26823">MTMKKLVLLLALILPGAARADCVIFLHGLARTKASFLVLQEVLEAKGHDVFTPSYRSTDKNIAQLTEETLPWAVRVCGDQKINFVTHSMGGILLRYWLKDNRPADMGRVVMLAPPNQGSEVVNELDGLELFQWLNGPAGMQLESGPNRFLASLPPVDFELGIIAGTRSLNPYFSTLLEGPDDGKVSVSSTKVDGMKDHIELPVTHTFMMNNPMVIHQVEAFLRDGKFDRDMKIGDLFWGGNK</sequence>
<protein>
    <submittedName>
        <fullName evidence="2">Lipase</fullName>
    </submittedName>
</protein>
<dbReference type="SUPFAM" id="SSF53474">
    <property type="entry name" value="alpha/beta-Hydrolases"/>
    <property type="match status" value="1"/>
</dbReference>
<evidence type="ECO:0000313" key="2">
    <source>
        <dbReference type="EMBL" id="VAW03858.1"/>
    </source>
</evidence>
<organism evidence="2">
    <name type="scientific">hydrothermal vent metagenome</name>
    <dbReference type="NCBI Taxonomy" id="652676"/>
    <lineage>
        <taxon>unclassified sequences</taxon>
        <taxon>metagenomes</taxon>
        <taxon>ecological metagenomes</taxon>
    </lineage>
</organism>
<dbReference type="EMBL" id="UOEG01000266">
    <property type="protein sequence ID" value="VAW03858.1"/>
    <property type="molecule type" value="Genomic_DNA"/>
</dbReference>